<reference evidence="2" key="1">
    <citation type="submission" date="2020-05" db="EMBL/GenBank/DDBJ databases">
        <title>Mycena genomes resolve the evolution of fungal bioluminescence.</title>
        <authorList>
            <person name="Tsai I.J."/>
        </authorList>
    </citation>
    <scope>NUCLEOTIDE SEQUENCE</scope>
    <source>
        <strain evidence="2">CCC161011</strain>
    </source>
</reference>
<dbReference type="PROSITE" id="PS50097">
    <property type="entry name" value="BTB"/>
    <property type="match status" value="1"/>
</dbReference>
<proteinExistence type="predicted"/>
<dbReference type="EMBL" id="JACAZI010000017">
    <property type="protein sequence ID" value="KAF7342427.1"/>
    <property type="molecule type" value="Genomic_DNA"/>
</dbReference>
<dbReference type="SUPFAM" id="SSF54695">
    <property type="entry name" value="POZ domain"/>
    <property type="match status" value="1"/>
</dbReference>
<protein>
    <submittedName>
        <fullName evidence="2">BTB domain-containing protein</fullName>
    </submittedName>
</protein>
<sequence length="376" mass="42528">MAPDANESQSNPLMVSDPVQTVFRDAKHYHSTGDCIIRVQNTLFKIHKFHLVYNSSVFAGMFDIPSGEQQEEGQSDDSPIVLEGGETASGFRSVLKYMYAGGMGMQIDVIPLSALREIIAVAEFSEKYEMADLKDWALSFIYRRIFGPPTVKAKQPLMDLSEQDLAALHELYRRLDGDVACEYRDLIMATWCTRVEKKGLPIAGVLRAAEASGQRVYLAELCCVQLRRMKGHARVLTPTPFPSGDIPPVHLQRIYAGYCSLSLAWDRLREVGVHYPYQPGTCPSERHHTKVCVSRLEKRWKGAISASERMQPDVTRMQNRLDVLVRYLRKHTELEDGKKWECFARFSGPNGALAELADDFILPAHFFPGLKWSLTR</sequence>
<evidence type="ECO:0000313" key="2">
    <source>
        <dbReference type="EMBL" id="KAF7342427.1"/>
    </source>
</evidence>
<accession>A0A8H6XL29</accession>
<dbReference type="AlphaFoldDB" id="A0A8H6XL29"/>
<comment type="caution">
    <text evidence="2">The sequence shown here is derived from an EMBL/GenBank/DDBJ whole genome shotgun (WGS) entry which is preliminary data.</text>
</comment>
<keyword evidence="3" id="KW-1185">Reference proteome</keyword>
<dbReference type="Proteomes" id="UP000620124">
    <property type="component" value="Unassembled WGS sequence"/>
</dbReference>
<organism evidence="2 3">
    <name type="scientific">Mycena venus</name>
    <dbReference type="NCBI Taxonomy" id="2733690"/>
    <lineage>
        <taxon>Eukaryota</taxon>
        <taxon>Fungi</taxon>
        <taxon>Dikarya</taxon>
        <taxon>Basidiomycota</taxon>
        <taxon>Agaricomycotina</taxon>
        <taxon>Agaricomycetes</taxon>
        <taxon>Agaricomycetidae</taxon>
        <taxon>Agaricales</taxon>
        <taxon>Marasmiineae</taxon>
        <taxon>Mycenaceae</taxon>
        <taxon>Mycena</taxon>
    </lineage>
</organism>
<name>A0A8H6XL29_9AGAR</name>
<dbReference type="Pfam" id="PF00651">
    <property type="entry name" value="BTB"/>
    <property type="match status" value="1"/>
</dbReference>
<dbReference type="InterPro" id="IPR000210">
    <property type="entry name" value="BTB/POZ_dom"/>
</dbReference>
<dbReference type="SMART" id="SM00225">
    <property type="entry name" value="BTB"/>
    <property type="match status" value="1"/>
</dbReference>
<dbReference type="Gene3D" id="3.30.710.10">
    <property type="entry name" value="Potassium Channel Kv1.1, Chain A"/>
    <property type="match status" value="1"/>
</dbReference>
<evidence type="ECO:0000313" key="3">
    <source>
        <dbReference type="Proteomes" id="UP000620124"/>
    </source>
</evidence>
<evidence type="ECO:0000259" key="1">
    <source>
        <dbReference type="PROSITE" id="PS50097"/>
    </source>
</evidence>
<feature type="domain" description="BTB" evidence="1">
    <location>
        <begin position="33"/>
        <end position="107"/>
    </location>
</feature>
<dbReference type="InterPro" id="IPR011333">
    <property type="entry name" value="SKP1/BTB/POZ_sf"/>
</dbReference>
<dbReference type="OrthoDB" id="3157337at2759"/>
<gene>
    <name evidence="2" type="ORF">MVEN_01831800</name>
</gene>